<sequence length="361" mass="40022">MENQAVSETRNPESDDTTETHAADNDDDDNEVEEGSGSEGSEESVVIAAEVVSPDNKFGEDQHPAATGATASNGVKSPVEKQDTEDTKEDGEQSEAENEAQEVKSPASPPPSPEPQQLQQYLSRPVSLMSETKQSPLYNEQHLGHDTEETLVKAEIPLETADSEEENIGSVSDEENFGSDMLEEYDTHTTSPCYMRLPPPRREKVSLTETDELLLNLEDGHSIISDIFEEAESHRRKSGAKILLDSPSPSQLKKLEKPQFSTKAYKSSRSPVSHPAAFDYKPQSYLVIKTPVGYYLDDDEAQIFCSHYLLLYPTGKSNDSLLVCNLHPLDEGRGVIRTLHWMSSGRRLQFQQYLSPTCSLS</sequence>
<accession>A0A2T7PU73</accession>
<feature type="compositionally biased region" description="Basic and acidic residues" evidence="1">
    <location>
        <begin position="10"/>
        <end position="24"/>
    </location>
</feature>
<name>A0A2T7PU73_POMCA</name>
<protein>
    <submittedName>
        <fullName evidence="2">Uncharacterized protein</fullName>
    </submittedName>
</protein>
<feature type="compositionally biased region" description="Polar residues" evidence="1">
    <location>
        <begin position="129"/>
        <end position="138"/>
    </location>
</feature>
<dbReference type="AlphaFoldDB" id="A0A2T7PU73"/>
<evidence type="ECO:0000256" key="1">
    <source>
        <dbReference type="SAM" id="MobiDB-lite"/>
    </source>
</evidence>
<reference evidence="2 3" key="1">
    <citation type="submission" date="2018-04" db="EMBL/GenBank/DDBJ databases">
        <title>The genome of golden apple snail Pomacea canaliculata provides insight into stress tolerance and invasive adaptation.</title>
        <authorList>
            <person name="Liu C."/>
            <person name="Liu B."/>
            <person name="Ren Y."/>
            <person name="Zhang Y."/>
            <person name="Wang H."/>
            <person name="Li S."/>
            <person name="Jiang F."/>
            <person name="Yin L."/>
            <person name="Zhang G."/>
            <person name="Qian W."/>
            <person name="Fan W."/>
        </authorList>
    </citation>
    <scope>NUCLEOTIDE SEQUENCE [LARGE SCALE GENOMIC DNA]</scope>
    <source>
        <strain evidence="2">SZHN2017</strain>
        <tissue evidence="2">Muscle</tissue>
    </source>
</reference>
<proteinExistence type="predicted"/>
<dbReference type="EMBL" id="PZQS01000002">
    <property type="protein sequence ID" value="PVD36975.1"/>
    <property type="molecule type" value="Genomic_DNA"/>
</dbReference>
<organism evidence="2 3">
    <name type="scientific">Pomacea canaliculata</name>
    <name type="common">Golden apple snail</name>
    <dbReference type="NCBI Taxonomy" id="400727"/>
    <lineage>
        <taxon>Eukaryota</taxon>
        <taxon>Metazoa</taxon>
        <taxon>Spiralia</taxon>
        <taxon>Lophotrochozoa</taxon>
        <taxon>Mollusca</taxon>
        <taxon>Gastropoda</taxon>
        <taxon>Caenogastropoda</taxon>
        <taxon>Architaenioglossa</taxon>
        <taxon>Ampullarioidea</taxon>
        <taxon>Ampullariidae</taxon>
        <taxon>Pomacea</taxon>
    </lineage>
</organism>
<dbReference type="OrthoDB" id="3549872at2759"/>
<feature type="region of interest" description="Disordered" evidence="1">
    <location>
        <begin position="1"/>
        <end position="147"/>
    </location>
</feature>
<feature type="compositionally biased region" description="Acidic residues" evidence="1">
    <location>
        <begin position="86"/>
        <end position="100"/>
    </location>
</feature>
<keyword evidence="3" id="KW-1185">Reference proteome</keyword>
<evidence type="ECO:0000313" key="3">
    <source>
        <dbReference type="Proteomes" id="UP000245119"/>
    </source>
</evidence>
<feature type="compositionally biased region" description="Acidic residues" evidence="1">
    <location>
        <begin position="25"/>
        <end position="42"/>
    </location>
</feature>
<gene>
    <name evidence="2" type="ORF">C0Q70_03968</name>
</gene>
<feature type="compositionally biased region" description="Low complexity" evidence="1">
    <location>
        <begin position="43"/>
        <end position="53"/>
    </location>
</feature>
<dbReference type="Proteomes" id="UP000245119">
    <property type="component" value="Linkage Group LG2"/>
</dbReference>
<comment type="caution">
    <text evidence="2">The sequence shown here is derived from an EMBL/GenBank/DDBJ whole genome shotgun (WGS) entry which is preliminary data.</text>
</comment>
<evidence type="ECO:0000313" key="2">
    <source>
        <dbReference type="EMBL" id="PVD36975.1"/>
    </source>
</evidence>